<keyword evidence="1" id="KW-1133">Transmembrane helix</keyword>
<dbReference type="EMBL" id="JACVVK020000146">
    <property type="protein sequence ID" value="KAK7488791.1"/>
    <property type="molecule type" value="Genomic_DNA"/>
</dbReference>
<gene>
    <name evidence="3" type="ORF">BaRGS_00019926</name>
</gene>
<evidence type="ECO:0000256" key="1">
    <source>
        <dbReference type="SAM" id="Phobius"/>
    </source>
</evidence>
<dbReference type="InterPro" id="IPR022048">
    <property type="entry name" value="Envelope_fusion-like"/>
</dbReference>
<reference evidence="3 4" key="1">
    <citation type="journal article" date="2023" name="Sci. Data">
        <title>Genome assembly of the Korean intertidal mud-creeper Batillaria attramentaria.</title>
        <authorList>
            <person name="Patra A.K."/>
            <person name="Ho P.T."/>
            <person name="Jun S."/>
            <person name="Lee S.J."/>
            <person name="Kim Y."/>
            <person name="Won Y.J."/>
        </authorList>
    </citation>
    <scope>NUCLEOTIDE SEQUENCE [LARGE SCALE GENOMIC DNA]</scope>
    <source>
        <strain evidence="3">Wonlab-2016</strain>
    </source>
</reference>
<dbReference type="AlphaFoldDB" id="A0ABD0KNS8"/>
<comment type="caution">
    <text evidence="3">The sequence shown here is derived from an EMBL/GenBank/DDBJ whole genome shotgun (WGS) entry which is preliminary data.</text>
</comment>
<keyword evidence="2" id="KW-0732">Signal</keyword>
<feature type="chain" id="PRO_5044863126" description="Envelope protein" evidence="2">
    <location>
        <begin position="18"/>
        <end position="655"/>
    </location>
</feature>
<accession>A0ABD0KNS8</accession>
<organism evidence="3 4">
    <name type="scientific">Batillaria attramentaria</name>
    <dbReference type="NCBI Taxonomy" id="370345"/>
    <lineage>
        <taxon>Eukaryota</taxon>
        <taxon>Metazoa</taxon>
        <taxon>Spiralia</taxon>
        <taxon>Lophotrochozoa</taxon>
        <taxon>Mollusca</taxon>
        <taxon>Gastropoda</taxon>
        <taxon>Caenogastropoda</taxon>
        <taxon>Sorbeoconcha</taxon>
        <taxon>Cerithioidea</taxon>
        <taxon>Batillariidae</taxon>
        <taxon>Batillaria</taxon>
    </lineage>
</organism>
<evidence type="ECO:0000256" key="2">
    <source>
        <dbReference type="SAM" id="SignalP"/>
    </source>
</evidence>
<dbReference type="Proteomes" id="UP001519460">
    <property type="component" value="Unassembled WGS sequence"/>
</dbReference>
<keyword evidence="1" id="KW-0812">Transmembrane</keyword>
<feature type="transmembrane region" description="Helical" evidence="1">
    <location>
        <begin position="564"/>
        <end position="585"/>
    </location>
</feature>
<dbReference type="Pfam" id="PF12259">
    <property type="entry name" value="Baculo_F"/>
    <property type="match status" value="1"/>
</dbReference>
<sequence>MKTAAVLLCLCIGLVEGSLGSRNVVFRKVNEVTTTRSRWLVTFVIDLAPYVDAMNRLSANIENATRISWEVVQHYFDKGDHFTKSFVRLNHDFKLVRETYNGLVEHFVEYQTLRGGYARSRRSLLPFVGKALHFLFGTLSESDLKGIKSNIQKLASNQQEISHVVQESLTLINTSRVMIAENRQSINELVEGLAQVDQNLRTVTDELARQLKELSTFVDAYSQIDVVIAEIRSMISRMTVYLEHLQLQLNMLSLGRLAPSTITPRNLQKLLLEIEDHIQPPLKLTGDPNRNLWNFYQYLTCTTILENDKILVVVPVPLLDSREEFEVFQVHNLPLPSIGTSNLGLPMTATYEIESKAVAINKQRTKFVLLEQDEFEACSEPLIGFCAVRSPLYPMYASKFCIMALFKNDSKAIKQQCQTKVQLNTALPRAEYLSDGMWVVSTATPITFSVLCHGKSVSSLVAQPPMSVLTLGMTCIGSSDSISLTPYYQQENVFAVNESYLSWLTDYALSNISLWKPVNQLLPKLDPVKLPKQLGDLQEINMGPLISRLQGLQTITKEKSRWPIWVYVLIALTAAAVVAGIVLYVRSKLLGGKALLTGPITRFWESKQETLKPTVLQVVDQATGATDADRATASAPEGVTLMDNSRVKFYPSLGQ</sequence>
<keyword evidence="1" id="KW-0472">Membrane</keyword>
<protein>
    <recommendedName>
        <fullName evidence="5">Envelope protein</fullName>
    </recommendedName>
</protein>
<proteinExistence type="predicted"/>
<feature type="signal peptide" evidence="2">
    <location>
        <begin position="1"/>
        <end position="17"/>
    </location>
</feature>
<evidence type="ECO:0008006" key="5">
    <source>
        <dbReference type="Google" id="ProtNLM"/>
    </source>
</evidence>
<evidence type="ECO:0000313" key="4">
    <source>
        <dbReference type="Proteomes" id="UP001519460"/>
    </source>
</evidence>
<evidence type="ECO:0000313" key="3">
    <source>
        <dbReference type="EMBL" id="KAK7488791.1"/>
    </source>
</evidence>
<name>A0ABD0KNS8_9CAEN</name>
<keyword evidence="4" id="KW-1185">Reference proteome</keyword>